<evidence type="ECO:0000313" key="9">
    <source>
        <dbReference type="EMBL" id="KPA84657.1"/>
    </source>
</evidence>
<keyword evidence="4" id="KW-0833">Ubl conjugation pathway</keyword>
<evidence type="ECO:0000313" key="10">
    <source>
        <dbReference type="Proteomes" id="UP000037923"/>
    </source>
</evidence>
<organism evidence="9 10">
    <name type="scientific">Leptomonas pyrrhocoris</name>
    <name type="common">Firebug parasite</name>
    <dbReference type="NCBI Taxonomy" id="157538"/>
    <lineage>
        <taxon>Eukaryota</taxon>
        <taxon>Discoba</taxon>
        <taxon>Euglenozoa</taxon>
        <taxon>Kinetoplastea</taxon>
        <taxon>Metakinetoplastina</taxon>
        <taxon>Trypanosomatida</taxon>
        <taxon>Trypanosomatidae</taxon>
        <taxon>Leishmaniinae</taxon>
        <taxon>Leptomonas</taxon>
    </lineage>
</organism>
<dbReference type="Proteomes" id="UP000037923">
    <property type="component" value="Unassembled WGS sequence"/>
</dbReference>
<feature type="compositionally biased region" description="Basic and acidic residues" evidence="7">
    <location>
        <begin position="258"/>
        <end position="271"/>
    </location>
</feature>
<reference evidence="9 10" key="1">
    <citation type="submission" date="2015-07" db="EMBL/GenBank/DDBJ databases">
        <title>High-quality genome of monoxenous trypanosomatid Leptomonas pyrrhocoris.</title>
        <authorList>
            <person name="Flegontov P."/>
            <person name="Butenko A."/>
            <person name="Firsov S."/>
            <person name="Vlcek C."/>
            <person name="Logacheva M.D."/>
            <person name="Field M."/>
            <person name="Filatov D."/>
            <person name="Flegontova O."/>
            <person name="Gerasimov E."/>
            <person name="Jackson A.P."/>
            <person name="Kelly S."/>
            <person name="Opperdoes F."/>
            <person name="O'Reilly A."/>
            <person name="Votypka J."/>
            <person name="Yurchenko V."/>
            <person name="Lukes J."/>
        </authorList>
    </citation>
    <scope>NUCLEOTIDE SEQUENCE [LARGE SCALE GENOMIC DNA]</scope>
    <source>
        <strain evidence="9">H10</strain>
    </source>
</reference>
<gene>
    <name evidence="9" type="ORF">ABB37_01171</name>
</gene>
<comment type="catalytic activity">
    <reaction evidence="1">
        <text>Thiol-dependent hydrolysis of ester, thioester, amide, peptide and isopeptide bonds formed by the C-terminal Gly of ubiquitin (a 76-residue protein attached to proteins as an intracellular targeting signal).</text>
        <dbReference type="EC" id="3.4.19.12"/>
    </reaction>
</comment>
<dbReference type="PROSITE" id="PS50235">
    <property type="entry name" value="USP_3"/>
    <property type="match status" value="1"/>
</dbReference>
<dbReference type="InterPro" id="IPR001394">
    <property type="entry name" value="Peptidase_C19_UCH"/>
</dbReference>
<dbReference type="InterPro" id="IPR018200">
    <property type="entry name" value="USP_CS"/>
</dbReference>
<dbReference type="PANTHER" id="PTHR24006:SF687">
    <property type="entry name" value="UBIQUITIN CARBOXYL-TERMINAL HYDROLASE 10"/>
    <property type="match status" value="1"/>
</dbReference>
<proteinExistence type="predicted"/>
<dbReference type="GO" id="GO:0004843">
    <property type="term" value="F:cysteine-type deubiquitinase activity"/>
    <property type="evidence" value="ECO:0007669"/>
    <property type="project" value="UniProtKB-EC"/>
</dbReference>
<accession>A0A0M9G889</accession>
<feature type="region of interest" description="Disordered" evidence="7">
    <location>
        <begin position="248"/>
        <end position="276"/>
    </location>
</feature>
<evidence type="ECO:0000256" key="4">
    <source>
        <dbReference type="ARBA" id="ARBA00022786"/>
    </source>
</evidence>
<dbReference type="EC" id="3.4.19.12" evidence="2"/>
<evidence type="ECO:0000256" key="5">
    <source>
        <dbReference type="ARBA" id="ARBA00022801"/>
    </source>
</evidence>
<sequence length="514" mass="56567">MDGPPGSQTAVLKKSKRRNGKRGNTTTDSQQNARVTNSNGNGNSTDKLNPGEGVRASQEVTTSLFQPPRQEHVYVEVRPVKELYGQLCRGTSNAAAGSSGASNRNCKQADTNKRRTCALQYDFTELPYPRGMVNNSNFCFMNSILQSLLFIPAFAQLAVSVSCDVQARECCPALAAFGKWALQYWKPGYTRLAIAAPPLMPRTKAGTASAIPPSQRALDGSVQEDAQEFLQKLLERIQHELVPFEEKQGKDAAVASTAHEDVNNRAEESRDTASAQKGWTVVKGKEKLAVREHVDAQGQSRLLSAIFGGTLESHLQGKQRQRDHVSVVVERYFSVPVDVAFAPECTIEQALEHTFTTETVYDSGREKNLKKTLRFGQLPSILLLQLRRWAVTREGDLVKLDNAVHVKRTLQIPRTICGDATLSSSERSYRLLSVVCHHGDAMGRGHYVTYLVHHAANPEVMKVRATGKTNEAEAVRSAPPNASVVLCDDANISVGPAKSMHDKAIYFLMYQKMS</sequence>
<evidence type="ECO:0000256" key="1">
    <source>
        <dbReference type="ARBA" id="ARBA00000707"/>
    </source>
</evidence>
<protein>
    <recommendedName>
        <fullName evidence="2">ubiquitinyl hydrolase 1</fullName>
        <ecNumber evidence="2">3.4.19.12</ecNumber>
    </recommendedName>
</protein>
<feature type="region of interest" description="Disordered" evidence="7">
    <location>
        <begin position="1"/>
        <end position="65"/>
    </location>
</feature>
<dbReference type="Gene3D" id="3.90.70.10">
    <property type="entry name" value="Cysteine proteinases"/>
    <property type="match status" value="1"/>
</dbReference>
<feature type="compositionally biased region" description="Polar residues" evidence="7">
    <location>
        <begin position="25"/>
        <end position="47"/>
    </location>
</feature>
<evidence type="ECO:0000259" key="8">
    <source>
        <dbReference type="PROSITE" id="PS50235"/>
    </source>
</evidence>
<feature type="compositionally biased region" description="Polar residues" evidence="7">
    <location>
        <begin position="1"/>
        <end position="10"/>
    </location>
</feature>
<dbReference type="InterPro" id="IPR028889">
    <property type="entry name" value="USP"/>
</dbReference>
<feature type="domain" description="USP" evidence="8">
    <location>
        <begin position="130"/>
        <end position="513"/>
    </location>
</feature>
<comment type="caution">
    <text evidence="9">The sequence shown here is derived from an EMBL/GenBank/DDBJ whole genome shotgun (WGS) entry which is preliminary data.</text>
</comment>
<dbReference type="GO" id="GO:0005829">
    <property type="term" value="C:cytosol"/>
    <property type="evidence" value="ECO:0007669"/>
    <property type="project" value="TreeGrafter"/>
</dbReference>
<dbReference type="Pfam" id="PF00443">
    <property type="entry name" value="UCH"/>
    <property type="match status" value="1"/>
</dbReference>
<dbReference type="EMBL" id="LGTL01000002">
    <property type="protein sequence ID" value="KPA84657.1"/>
    <property type="molecule type" value="Genomic_DNA"/>
</dbReference>
<dbReference type="InterPro" id="IPR038765">
    <property type="entry name" value="Papain-like_cys_pep_sf"/>
</dbReference>
<dbReference type="GeneID" id="26901466"/>
<keyword evidence="6" id="KW-0788">Thiol protease</keyword>
<dbReference type="OMA" id="PPRQEHV"/>
<dbReference type="InterPro" id="IPR050164">
    <property type="entry name" value="Peptidase_C19"/>
</dbReference>
<dbReference type="GO" id="GO:0006508">
    <property type="term" value="P:proteolysis"/>
    <property type="evidence" value="ECO:0007669"/>
    <property type="project" value="UniProtKB-KW"/>
</dbReference>
<keyword evidence="10" id="KW-1185">Reference proteome</keyword>
<evidence type="ECO:0000256" key="6">
    <source>
        <dbReference type="ARBA" id="ARBA00022807"/>
    </source>
</evidence>
<dbReference type="AlphaFoldDB" id="A0A0M9G889"/>
<dbReference type="CDD" id="cd02257">
    <property type="entry name" value="Peptidase_C19"/>
    <property type="match status" value="1"/>
</dbReference>
<evidence type="ECO:0000256" key="3">
    <source>
        <dbReference type="ARBA" id="ARBA00022670"/>
    </source>
</evidence>
<keyword evidence="3" id="KW-0645">Protease</keyword>
<dbReference type="PROSITE" id="PS00973">
    <property type="entry name" value="USP_2"/>
    <property type="match status" value="1"/>
</dbReference>
<dbReference type="SUPFAM" id="SSF54001">
    <property type="entry name" value="Cysteine proteinases"/>
    <property type="match status" value="1"/>
</dbReference>
<keyword evidence="5 9" id="KW-0378">Hydrolase</keyword>
<dbReference type="PANTHER" id="PTHR24006">
    <property type="entry name" value="UBIQUITIN CARBOXYL-TERMINAL HYDROLASE"/>
    <property type="match status" value="1"/>
</dbReference>
<dbReference type="VEuPathDB" id="TriTrypDB:LpyrH10_02_1450"/>
<dbReference type="GO" id="GO:0005634">
    <property type="term" value="C:nucleus"/>
    <property type="evidence" value="ECO:0007669"/>
    <property type="project" value="TreeGrafter"/>
</dbReference>
<dbReference type="OrthoDB" id="429671at2759"/>
<evidence type="ECO:0000256" key="7">
    <source>
        <dbReference type="SAM" id="MobiDB-lite"/>
    </source>
</evidence>
<evidence type="ECO:0000256" key="2">
    <source>
        <dbReference type="ARBA" id="ARBA00012759"/>
    </source>
</evidence>
<dbReference type="GO" id="GO:0016579">
    <property type="term" value="P:protein deubiquitination"/>
    <property type="evidence" value="ECO:0007669"/>
    <property type="project" value="InterPro"/>
</dbReference>
<name>A0A0M9G889_LEPPY</name>
<dbReference type="RefSeq" id="XP_015663096.1">
    <property type="nucleotide sequence ID" value="XM_015797576.1"/>
</dbReference>